<evidence type="ECO:0000313" key="2">
    <source>
        <dbReference type="EMBL" id="CBH75730.1"/>
    </source>
</evidence>
<sequence>MFAFGLLGAVGAHTVVFGGGHQLGGTLHGELIDLLFAAAGFAALIVISKALCGDRHCADGSAIAASLRSVLPSIPATILTAGSWFAAIESCERTHAMPMLAIALAIVAVCFVLVGVARLAVRALRAARLLFIGVISTQNPPTPRPRRRARQPLRARSVALRRHLFSRPPPVTA</sequence>
<name>E6PGZ2_9ZZZZ</name>
<feature type="transmembrane region" description="Helical" evidence="1">
    <location>
        <begin position="34"/>
        <end position="53"/>
    </location>
</feature>
<protein>
    <submittedName>
        <fullName evidence="2">Uncharacterized protein</fullName>
    </submittedName>
</protein>
<feature type="transmembrane region" description="Helical" evidence="1">
    <location>
        <begin position="99"/>
        <end position="121"/>
    </location>
</feature>
<proteinExistence type="predicted"/>
<comment type="caution">
    <text evidence="2">The sequence shown here is derived from an EMBL/GenBank/DDBJ whole genome shotgun (WGS) entry which is preliminary data.</text>
</comment>
<dbReference type="EMBL" id="CABL01000016">
    <property type="protein sequence ID" value="CBH75730.1"/>
    <property type="molecule type" value="Genomic_DNA"/>
</dbReference>
<dbReference type="AlphaFoldDB" id="E6PGZ2"/>
<evidence type="ECO:0000256" key="1">
    <source>
        <dbReference type="SAM" id="Phobius"/>
    </source>
</evidence>
<gene>
    <name evidence="2" type="ORF">CARN1_1128</name>
</gene>
<keyword evidence="1" id="KW-0812">Transmembrane</keyword>
<keyword evidence="1" id="KW-1133">Transmembrane helix</keyword>
<feature type="transmembrane region" description="Helical" evidence="1">
    <location>
        <begin position="65"/>
        <end position="87"/>
    </location>
</feature>
<keyword evidence="1" id="KW-0472">Membrane</keyword>
<reference evidence="2" key="1">
    <citation type="submission" date="2009-10" db="EMBL/GenBank/DDBJ databases">
        <title>Diversity of trophic interactions inside an arsenic-rich microbial ecosystem.</title>
        <authorList>
            <person name="Bertin P.N."/>
            <person name="Heinrich-Salmeron A."/>
            <person name="Pelletier E."/>
            <person name="Goulhen-Chollet F."/>
            <person name="Arsene-Ploetze F."/>
            <person name="Gallien S."/>
            <person name="Calteau A."/>
            <person name="Vallenet D."/>
            <person name="Casiot C."/>
            <person name="Chane-Woon-Ming B."/>
            <person name="Giloteaux L."/>
            <person name="Barakat M."/>
            <person name="Bonnefoy V."/>
            <person name="Bruneel O."/>
            <person name="Chandler M."/>
            <person name="Cleiss J."/>
            <person name="Duran R."/>
            <person name="Elbaz-Poulichet F."/>
            <person name="Fonknechten N."/>
            <person name="Lauga B."/>
            <person name="Mornico D."/>
            <person name="Ortet P."/>
            <person name="Schaeffer C."/>
            <person name="Siguier P."/>
            <person name="Alexander Thil Smith A."/>
            <person name="Van Dorsselaer A."/>
            <person name="Weissenbach J."/>
            <person name="Medigue C."/>
            <person name="Le Paslier D."/>
        </authorList>
    </citation>
    <scope>NUCLEOTIDE SEQUENCE</scope>
</reference>
<organism evidence="2">
    <name type="scientific">mine drainage metagenome</name>
    <dbReference type="NCBI Taxonomy" id="410659"/>
    <lineage>
        <taxon>unclassified sequences</taxon>
        <taxon>metagenomes</taxon>
        <taxon>ecological metagenomes</taxon>
    </lineage>
</organism>
<accession>E6PGZ2</accession>